<comment type="caution">
    <text evidence="2">The sequence shown here is derived from an EMBL/GenBank/DDBJ whole genome shotgun (WGS) entry which is preliminary data.</text>
</comment>
<dbReference type="AlphaFoldDB" id="A0A942YNX4"/>
<organism evidence="2 3">
    <name type="scientific">Lederbergia citrisecunda</name>
    <dbReference type="NCBI Taxonomy" id="2833583"/>
    <lineage>
        <taxon>Bacteria</taxon>
        <taxon>Bacillati</taxon>
        <taxon>Bacillota</taxon>
        <taxon>Bacilli</taxon>
        <taxon>Bacillales</taxon>
        <taxon>Bacillaceae</taxon>
        <taxon>Lederbergia</taxon>
    </lineage>
</organism>
<dbReference type="InterPro" id="IPR001466">
    <property type="entry name" value="Beta-lactam-related"/>
</dbReference>
<evidence type="ECO:0000313" key="3">
    <source>
        <dbReference type="Proteomes" id="UP000682713"/>
    </source>
</evidence>
<dbReference type="Gene3D" id="3.40.710.10">
    <property type="entry name" value="DD-peptidase/beta-lactamase superfamily"/>
    <property type="match status" value="1"/>
</dbReference>
<dbReference type="InterPro" id="IPR012338">
    <property type="entry name" value="Beta-lactam/transpept-like"/>
</dbReference>
<reference evidence="2 3" key="1">
    <citation type="submission" date="2021-05" db="EMBL/GenBank/DDBJ databases">
        <title>Novel Bacillus species.</title>
        <authorList>
            <person name="Liu G."/>
        </authorList>
    </citation>
    <scope>NUCLEOTIDE SEQUENCE [LARGE SCALE GENOMIC DNA]</scope>
    <source>
        <strain evidence="2 3">FJAT-49732</strain>
    </source>
</reference>
<feature type="domain" description="Beta-lactamase-related" evidence="1">
    <location>
        <begin position="6"/>
        <end position="323"/>
    </location>
</feature>
<dbReference type="PANTHER" id="PTHR46825:SF9">
    <property type="entry name" value="BETA-LACTAMASE-RELATED DOMAIN-CONTAINING PROTEIN"/>
    <property type="match status" value="1"/>
</dbReference>
<dbReference type="PANTHER" id="PTHR46825">
    <property type="entry name" value="D-ALANYL-D-ALANINE-CARBOXYPEPTIDASE/ENDOPEPTIDASE AMPH"/>
    <property type="match status" value="1"/>
</dbReference>
<dbReference type="SUPFAM" id="SSF56601">
    <property type="entry name" value="beta-lactamase/transpeptidase-like"/>
    <property type="match status" value="1"/>
</dbReference>
<gene>
    <name evidence="2" type="ORF">KHA93_21430</name>
</gene>
<name>A0A942YNX4_9BACI</name>
<proteinExistence type="predicted"/>
<keyword evidence="3" id="KW-1185">Reference proteome</keyword>
<evidence type="ECO:0000259" key="1">
    <source>
        <dbReference type="Pfam" id="PF00144"/>
    </source>
</evidence>
<accession>A0A942YNX4</accession>
<sequence>MVKEKNNFGAVLCVEHENNFSWVGSAGNLNVDDQFFITSVTKLFVTAVILKLRAEKKLQLEDNISIHLSNDIMNGLHVLNSVDYSNEITIQHLISNTSGIADYFFQKQANGKSGGSDLFNGQDEAWPLEKTLESIKQIKPQFKPGQKASYCGTNYQLLGRIIENITGMSIKEVFQSYIFNELNLSKTYVYENEHDTRPVSLYYKSQHFHAPKFISCPSFTPEGGIVSTAQEMMTFLKAFFNGRLFQKEEIETLKKWNFIFRPSQFYYGIGLEKLWVPRIVSPFKPIGDILGFWGQSGAFAFCYPERDLYFTGTVNQASGKSHNLAYNAMIKIIKAVG</sequence>
<protein>
    <submittedName>
        <fullName evidence="2">Beta-lactamase family protein</fullName>
    </submittedName>
</protein>
<dbReference type="Proteomes" id="UP000682713">
    <property type="component" value="Unassembled WGS sequence"/>
</dbReference>
<dbReference type="Pfam" id="PF00144">
    <property type="entry name" value="Beta-lactamase"/>
    <property type="match status" value="1"/>
</dbReference>
<dbReference type="EMBL" id="JAGYPJ010000001">
    <property type="protein sequence ID" value="MBS4202175.1"/>
    <property type="molecule type" value="Genomic_DNA"/>
</dbReference>
<dbReference type="InterPro" id="IPR050491">
    <property type="entry name" value="AmpC-like"/>
</dbReference>
<evidence type="ECO:0000313" key="2">
    <source>
        <dbReference type="EMBL" id="MBS4202175.1"/>
    </source>
</evidence>